<dbReference type="InParanoid" id="A0A0D0DTS6"/>
<reference evidence="2 3" key="1">
    <citation type="submission" date="2014-04" db="EMBL/GenBank/DDBJ databases">
        <authorList>
            <consortium name="DOE Joint Genome Institute"/>
            <person name="Kuo A."/>
            <person name="Kohler A."/>
            <person name="Jargeat P."/>
            <person name="Nagy L.G."/>
            <person name="Floudas D."/>
            <person name="Copeland A."/>
            <person name="Barry K.W."/>
            <person name="Cichocki N."/>
            <person name="Veneault-Fourrey C."/>
            <person name="LaButti K."/>
            <person name="Lindquist E.A."/>
            <person name="Lipzen A."/>
            <person name="Lundell T."/>
            <person name="Morin E."/>
            <person name="Murat C."/>
            <person name="Sun H."/>
            <person name="Tunlid A."/>
            <person name="Henrissat B."/>
            <person name="Grigoriev I.V."/>
            <person name="Hibbett D.S."/>
            <person name="Martin F."/>
            <person name="Nordberg H.P."/>
            <person name="Cantor M.N."/>
            <person name="Hua S.X."/>
        </authorList>
    </citation>
    <scope>NUCLEOTIDE SEQUENCE [LARGE SCALE GENOMIC DNA]</scope>
    <source>
        <strain evidence="2 3">Ve08.2h10</strain>
    </source>
</reference>
<dbReference type="HOGENOM" id="CLU_2942466_0_0_1"/>
<sequence length="60" mass="6203">MYAGLSTRLHTRSCRPTPKIGANLLGAGPSSGAEDNGGFEPAKALVRGPPLPRPPHTRAV</sequence>
<feature type="region of interest" description="Disordered" evidence="1">
    <location>
        <begin position="1"/>
        <end position="60"/>
    </location>
</feature>
<dbReference type="EMBL" id="KN825314">
    <property type="protein sequence ID" value="KIK92106.1"/>
    <property type="molecule type" value="Genomic_DNA"/>
</dbReference>
<organism evidence="2 3">
    <name type="scientific">Paxillus rubicundulus Ve08.2h10</name>
    <dbReference type="NCBI Taxonomy" id="930991"/>
    <lineage>
        <taxon>Eukaryota</taxon>
        <taxon>Fungi</taxon>
        <taxon>Dikarya</taxon>
        <taxon>Basidiomycota</taxon>
        <taxon>Agaricomycotina</taxon>
        <taxon>Agaricomycetes</taxon>
        <taxon>Agaricomycetidae</taxon>
        <taxon>Boletales</taxon>
        <taxon>Paxilineae</taxon>
        <taxon>Paxillaceae</taxon>
        <taxon>Paxillus</taxon>
    </lineage>
</organism>
<evidence type="ECO:0000256" key="1">
    <source>
        <dbReference type="SAM" id="MobiDB-lite"/>
    </source>
</evidence>
<dbReference type="Proteomes" id="UP000054538">
    <property type="component" value="Unassembled WGS sequence"/>
</dbReference>
<protein>
    <submittedName>
        <fullName evidence="2">Uncharacterized protein</fullName>
    </submittedName>
</protein>
<reference evidence="3" key="2">
    <citation type="submission" date="2015-01" db="EMBL/GenBank/DDBJ databases">
        <title>Evolutionary Origins and Diversification of the Mycorrhizal Mutualists.</title>
        <authorList>
            <consortium name="DOE Joint Genome Institute"/>
            <consortium name="Mycorrhizal Genomics Consortium"/>
            <person name="Kohler A."/>
            <person name="Kuo A."/>
            <person name="Nagy L.G."/>
            <person name="Floudas D."/>
            <person name="Copeland A."/>
            <person name="Barry K.W."/>
            <person name="Cichocki N."/>
            <person name="Veneault-Fourrey C."/>
            <person name="LaButti K."/>
            <person name="Lindquist E.A."/>
            <person name="Lipzen A."/>
            <person name="Lundell T."/>
            <person name="Morin E."/>
            <person name="Murat C."/>
            <person name="Riley R."/>
            <person name="Ohm R."/>
            <person name="Sun H."/>
            <person name="Tunlid A."/>
            <person name="Henrissat B."/>
            <person name="Grigoriev I.V."/>
            <person name="Hibbett D.S."/>
            <person name="Martin F."/>
        </authorList>
    </citation>
    <scope>NUCLEOTIDE SEQUENCE [LARGE SCALE GENOMIC DNA]</scope>
    <source>
        <strain evidence="3">Ve08.2h10</strain>
    </source>
</reference>
<evidence type="ECO:0000313" key="2">
    <source>
        <dbReference type="EMBL" id="KIK92106.1"/>
    </source>
</evidence>
<evidence type="ECO:0000313" key="3">
    <source>
        <dbReference type="Proteomes" id="UP000054538"/>
    </source>
</evidence>
<keyword evidence="3" id="KW-1185">Reference proteome</keyword>
<proteinExistence type="predicted"/>
<dbReference type="AlphaFoldDB" id="A0A0D0DTS6"/>
<gene>
    <name evidence="2" type="ORF">PAXRUDRAFT_830277</name>
</gene>
<accession>A0A0D0DTS6</accession>
<name>A0A0D0DTS6_9AGAM</name>